<dbReference type="PROSITE" id="PS50240">
    <property type="entry name" value="TRYPSIN_DOM"/>
    <property type="match status" value="1"/>
</dbReference>
<evidence type="ECO:0000256" key="2">
    <source>
        <dbReference type="ARBA" id="ARBA00022525"/>
    </source>
</evidence>
<dbReference type="InterPro" id="IPR050127">
    <property type="entry name" value="Serine_Proteases_S1"/>
</dbReference>
<comment type="catalytic activity">
    <reaction evidence="8">
        <text>Preferential cleavage: Arg-|-Xaa, Lys-|-Xaa.</text>
        <dbReference type="EC" id="3.4.21.4"/>
    </reaction>
</comment>
<sequence length="268" mass="29242">MAFGALLAVLVLIHNTGGFLGAEVRSSIIGGQDAQKNGWPWMAHLNISNGEKTWRCGGTIIARKWVLTAASCLDTNSKPDRDRSMIWVGSHELKMASEDYMGVEFFMYHPKYRSGRYGNDLAMVKLKNAVKMSDKVKAVSLPSTDATFGPLSQCWITGWGEIKRDTPLPSPETLQQLKMSIIPHRDCKAKKPELTADMMCAGGVAGEDACKGDYGGPLVCLAGSDYVQVGIMSYGDCGLRGHPGVYTQVSKFVSYIKDYIKNGEEASE</sequence>
<dbReference type="CDD" id="cd00190">
    <property type="entry name" value="Tryp_SPc"/>
    <property type="match status" value="1"/>
</dbReference>
<keyword evidence="4 10" id="KW-0732">Signal</keyword>
<dbReference type="FunFam" id="2.40.10.10:FF:000024">
    <property type="entry name" value="Serine protease 53"/>
    <property type="match status" value="1"/>
</dbReference>
<dbReference type="GO" id="GO:0006508">
    <property type="term" value="P:proteolysis"/>
    <property type="evidence" value="ECO:0007669"/>
    <property type="project" value="UniProtKB-KW"/>
</dbReference>
<evidence type="ECO:0000256" key="6">
    <source>
        <dbReference type="ARBA" id="ARBA00022825"/>
    </source>
</evidence>
<gene>
    <name evidence="12" type="ORF">VZT92_008102</name>
</gene>
<reference evidence="12 13" key="1">
    <citation type="journal article" date="2024" name="Genome Biol. Evol.">
        <title>Chromosome-level genome assembly of the viviparous eelpout Zoarces viviparus.</title>
        <authorList>
            <person name="Fuhrmann N."/>
            <person name="Brasseur M.V."/>
            <person name="Bakowski C.E."/>
            <person name="Podsiadlowski L."/>
            <person name="Prost S."/>
            <person name="Krehenwinkel H."/>
            <person name="Mayer C."/>
        </authorList>
    </citation>
    <scope>NUCLEOTIDE SEQUENCE [LARGE SCALE GENOMIC DNA]</scope>
    <source>
        <strain evidence="12">NO-MEL_2022_Ind0_liver</strain>
    </source>
</reference>
<feature type="domain" description="Peptidase S1" evidence="11">
    <location>
        <begin position="28"/>
        <end position="261"/>
    </location>
</feature>
<dbReference type="InterPro" id="IPR001254">
    <property type="entry name" value="Trypsin_dom"/>
</dbReference>
<dbReference type="PANTHER" id="PTHR24264:SF65">
    <property type="entry name" value="SRCR DOMAIN-CONTAINING PROTEIN"/>
    <property type="match status" value="1"/>
</dbReference>
<organism evidence="12 13">
    <name type="scientific">Zoarces viviparus</name>
    <name type="common">Viviparous eelpout</name>
    <name type="synonym">Blennius viviparus</name>
    <dbReference type="NCBI Taxonomy" id="48416"/>
    <lineage>
        <taxon>Eukaryota</taxon>
        <taxon>Metazoa</taxon>
        <taxon>Chordata</taxon>
        <taxon>Craniata</taxon>
        <taxon>Vertebrata</taxon>
        <taxon>Euteleostomi</taxon>
        <taxon>Actinopterygii</taxon>
        <taxon>Neopterygii</taxon>
        <taxon>Teleostei</taxon>
        <taxon>Neoteleostei</taxon>
        <taxon>Acanthomorphata</taxon>
        <taxon>Eupercaria</taxon>
        <taxon>Perciformes</taxon>
        <taxon>Cottioidei</taxon>
        <taxon>Zoarcales</taxon>
        <taxon>Zoarcidae</taxon>
        <taxon>Zoarcinae</taxon>
        <taxon>Zoarces</taxon>
    </lineage>
</organism>
<dbReference type="EMBL" id="JBCEZU010000056">
    <property type="protein sequence ID" value="KAK9535739.1"/>
    <property type="molecule type" value="Genomic_DNA"/>
</dbReference>
<dbReference type="EC" id="3.4.21.4" evidence="9"/>
<evidence type="ECO:0000256" key="8">
    <source>
        <dbReference type="ARBA" id="ARBA00036320"/>
    </source>
</evidence>
<evidence type="ECO:0000259" key="11">
    <source>
        <dbReference type="PROSITE" id="PS50240"/>
    </source>
</evidence>
<dbReference type="InterPro" id="IPR043504">
    <property type="entry name" value="Peptidase_S1_PA_chymotrypsin"/>
</dbReference>
<dbReference type="GO" id="GO:0004252">
    <property type="term" value="F:serine-type endopeptidase activity"/>
    <property type="evidence" value="ECO:0007669"/>
    <property type="project" value="UniProtKB-EC"/>
</dbReference>
<keyword evidence="6" id="KW-0720">Serine protease</keyword>
<proteinExistence type="predicted"/>
<evidence type="ECO:0000256" key="7">
    <source>
        <dbReference type="ARBA" id="ARBA00023157"/>
    </source>
</evidence>
<accession>A0AAW1FLS6</accession>
<keyword evidence="5" id="KW-0378">Hydrolase</keyword>
<dbReference type="Gene3D" id="2.40.10.10">
    <property type="entry name" value="Trypsin-like serine proteases"/>
    <property type="match status" value="2"/>
</dbReference>
<name>A0AAW1FLS6_ZOAVI</name>
<evidence type="ECO:0000256" key="3">
    <source>
        <dbReference type="ARBA" id="ARBA00022670"/>
    </source>
</evidence>
<evidence type="ECO:0000313" key="13">
    <source>
        <dbReference type="Proteomes" id="UP001488805"/>
    </source>
</evidence>
<feature type="chain" id="PRO_5043990781" description="trypsin" evidence="10">
    <location>
        <begin position="19"/>
        <end position="268"/>
    </location>
</feature>
<dbReference type="PRINTS" id="PR00722">
    <property type="entry name" value="CHYMOTRYPSIN"/>
</dbReference>
<keyword evidence="2" id="KW-0964">Secreted</keyword>
<dbReference type="GO" id="GO:0005615">
    <property type="term" value="C:extracellular space"/>
    <property type="evidence" value="ECO:0007669"/>
    <property type="project" value="TreeGrafter"/>
</dbReference>
<dbReference type="PANTHER" id="PTHR24264">
    <property type="entry name" value="TRYPSIN-RELATED"/>
    <property type="match status" value="1"/>
</dbReference>
<evidence type="ECO:0000256" key="9">
    <source>
        <dbReference type="ARBA" id="ARBA00038868"/>
    </source>
</evidence>
<evidence type="ECO:0000256" key="10">
    <source>
        <dbReference type="SAM" id="SignalP"/>
    </source>
</evidence>
<evidence type="ECO:0000313" key="12">
    <source>
        <dbReference type="EMBL" id="KAK9535739.1"/>
    </source>
</evidence>
<dbReference type="SMART" id="SM00020">
    <property type="entry name" value="Tryp_SPc"/>
    <property type="match status" value="1"/>
</dbReference>
<evidence type="ECO:0000256" key="1">
    <source>
        <dbReference type="ARBA" id="ARBA00004613"/>
    </source>
</evidence>
<keyword evidence="7" id="KW-1015">Disulfide bond</keyword>
<keyword evidence="3" id="KW-0645">Protease</keyword>
<comment type="subcellular location">
    <subcellularLocation>
        <location evidence="1">Secreted</location>
    </subcellularLocation>
</comment>
<dbReference type="Proteomes" id="UP001488805">
    <property type="component" value="Unassembled WGS sequence"/>
</dbReference>
<protein>
    <recommendedName>
        <fullName evidence="9">trypsin</fullName>
        <ecNumber evidence="9">3.4.21.4</ecNumber>
    </recommendedName>
</protein>
<keyword evidence="13" id="KW-1185">Reference proteome</keyword>
<evidence type="ECO:0000256" key="5">
    <source>
        <dbReference type="ARBA" id="ARBA00022801"/>
    </source>
</evidence>
<feature type="signal peptide" evidence="10">
    <location>
        <begin position="1"/>
        <end position="18"/>
    </location>
</feature>
<evidence type="ECO:0000256" key="4">
    <source>
        <dbReference type="ARBA" id="ARBA00022729"/>
    </source>
</evidence>
<dbReference type="InterPro" id="IPR009003">
    <property type="entry name" value="Peptidase_S1_PA"/>
</dbReference>
<dbReference type="Pfam" id="PF00089">
    <property type="entry name" value="Trypsin"/>
    <property type="match status" value="1"/>
</dbReference>
<dbReference type="InterPro" id="IPR001314">
    <property type="entry name" value="Peptidase_S1A"/>
</dbReference>
<dbReference type="AlphaFoldDB" id="A0AAW1FLS6"/>
<dbReference type="SUPFAM" id="SSF50494">
    <property type="entry name" value="Trypsin-like serine proteases"/>
    <property type="match status" value="1"/>
</dbReference>
<comment type="caution">
    <text evidence="12">The sequence shown here is derived from an EMBL/GenBank/DDBJ whole genome shotgun (WGS) entry which is preliminary data.</text>
</comment>